<dbReference type="CDD" id="cd06222">
    <property type="entry name" value="RNase_H_like"/>
    <property type="match status" value="1"/>
</dbReference>
<dbReference type="InterPro" id="IPR002156">
    <property type="entry name" value="RNaseH_domain"/>
</dbReference>
<dbReference type="PANTHER" id="PTHR33116:SF78">
    <property type="entry name" value="OS12G0587133 PROTEIN"/>
    <property type="match status" value="1"/>
</dbReference>
<protein>
    <recommendedName>
        <fullName evidence="2">RNase H type-1 domain-containing protein</fullName>
    </recommendedName>
</protein>
<evidence type="ECO:0000256" key="1">
    <source>
        <dbReference type="SAM" id="SignalP"/>
    </source>
</evidence>
<name>A0A2N9F0E5_FAGSY</name>
<feature type="chain" id="PRO_5014886535" description="RNase H type-1 domain-containing protein" evidence="1">
    <location>
        <begin position="33"/>
        <end position="429"/>
    </location>
</feature>
<proteinExistence type="predicted"/>
<gene>
    <name evidence="3" type="ORF">FSB_LOCUS8450</name>
</gene>
<dbReference type="Pfam" id="PF13456">
    <property type="entry name" value="RVT_3"/>
    <property type="match status" value="1"/>
</dbReference>
<dbReference type="PANTHER" id="PTHR33116">
    <property type="entry name" value="REVERSE TRANSCRIPTASE ZINC-BINDING DOMAIN-CONTAINING PROTEIN-RELATED-RELATED"/>
    <property type="match status" value="1"/>
</dbReference>
<organism evidence="3">
    <name type="scientific">Fagus sylvatica</name>
    <name type="common">Beechnut</name>
    <dbReference type="NCBI Taxonomy" id="28930"/>
    <lineage>
        <taxon>Eukaryota</taxon>
        <taxon>Viridiplantae</taxon>
        <taxon>Streptophyta</taxon>
        <taxon>Embryophyta</taxon>
        <taxon>Tracheophyta</taxon>
        <taxon>Spermatophyta</taxon>
        <taxon>Magnoliopsida</taxon>
        <taxon>eudicotyledons</taxon>
        <taxon>Gunneridae</taxon>
        <taxon>Pentapetalae</taxon>
        <taxon>rosids</taxon>
        <taxon>fabids</taxon>
        <taxon>Fagales</taxon>
        <taxon>Fagaceae</taxon>
        <taxon>Fagus</taxon>
    </lineage>
</organism>
<keyword evidence="1" id="KW-0732">Signal</keyword>
<feature type="domain" description="RNase H type-1" evidence="2">
    <location>
        <begin position="337"/>
        <end position="428"/>
    </location>
</feature>
<dbReference type="InterPro" id="IPR044730">
    <property type="entry name" value="RNase_H-like_dom_plant"/>
</dbReference>
<evidence type="ECO:0000259" key="2">
    <source>
        <dbReference type="Pfam" id="PF13456"/>
    </source>
</evidence>
<feature type="signal peptide" evidence="1">
    <location>
        <begin position="1"/>
        <end position="32"/>
    </location>
</feature>
<reference evidence="3" key="1">
    <citation type="submission" date="2018-02" db="EMBL/GenBank/DDBJ databases">
        <authorList>
            <person name="Cohen D.B."/>
            <person name="Kent A.D."/>
        </authorList>
    </citation>
    <scope>NUCLEOTIDE SEQUENCE</scope>
</reference>
<dbReference type="GO" id="GO:0003676">
    <property type="term" value="F:nucleic acid binding"/>
    <property type="evidence" value="ECO:0007669"/>
    <property type="project" value="InterPro"/>
</dbReference>
<accession>A0A2N9F0E5</accession>
<dbReference type="EMBL" id="OIVN01000458">
    <property type="protein sequence ID" value="SPC80568.1"/>
    <property type="molecule type" value="Genomic_DNA"/>
</dbReference>
<evidence type="ECO:0000313" key="3">
    <source>
        <dbReference type="EMBL" id="SPC80568.1"/>
    </source>
</evidence>
<dbReference type="GO" id="GO:0004523">
    <property type="term" value="F:RNA-DNA hybrid ribonuclease activity"/>
    <property type="evidence" value="ECO:0007669"/>
    <property type="project" value="InterPro"/>
</dbReference>
<dbReference type="AlphaFoldDB" id="A0A2N9F0E5"/>
<sequence length="429" mass="48532">MGWRSKTLSWAGRATLIKSVAMVLLVYSFSSSDVPTTICDKMDDSIHRFWWNPSKESGRYLAWKAWDDLCVPKSIGGLGFRCAKQFNAALEPLKKSSPTWRAIERLKPLIRNRACFVIGDGKKVDCWKDPWVPGFLPSTKVSVSAILRISLPLVPRVDKLTWVANPKGVFTVKSALVLLQMHIWPTAPDPIWHKFWKCKMHERLKTLIWRIGCGALPTNLNFFTRMAKDLDVVKLVVNPPIPHSAQGMLKQNLDFAFVQIALTLETIWRFRNQFVHQSKIENPMVSIKALEFRIVEHMQGMWSETKLVSYKNLKWCPPLSGILKLNVDAAMFQAAPMISVIARNESGLFVKAWVKLVHAFGSLVAKAAAVLFAIQNAKVEKWSAICVESDSKMVVDLLLQDNSVGNWNIEVICDDVKALAIDFNFCSFC</sequence>